<feature type="region of interest" description="Disordered" evidence="1">
    <location>
        <begin position="38"/>
        <end position="61"/>
    </location>
</feature>
<sequence length="127" mass="13182">MARPDGDSAGSPDIIDDALRMVGAVQRRLIVAGVRRGVAGATSSSRTPDVWEQAVREEPGREEPALDQLLGIVRTKGPEVAGHLGRAGVALVGALGETAAVIGRSIERAQRERPDREKAGAGAPGSR</sequence>
<dbReference type="RefSeq" id="WP_114433821.1">
    <property type="nucleotide sequence ID" value="NZ_QEIN01000535.1"/>
</dbReference>
<accession>A0A368SXI4</accession>
<dbReference type="OrthoDB" id="3430192at2"/>
<gene>
    <name evidence="2" type="ORF">DEF24_27240</name>
</gene>
<feature type="region of interest" description="Disordered" evidence="1">
    <location>
        <begin position="105"/>
        <end position="127"/>
    </location>
</feature>
<evidence type="ECO:0000256" key="1">
    <source>
        <dbReference type="SAM" id="MobiDB-lite"/>
    </source>
</evidence>
<organism evidence="2 3">
    <name type="scientific">Marinitenerispora sediminis</name>
    <dbReference type="NCBI Taxonomy" id="1931232"/>
    <lineage>
        <taxon>Bacteria</taxon>
        <taxon>Bacillati</taxon>
        <taxon>Actinomycetota</taxon>
        <taxon>Actinomycetes</taxon>
        <taxon>Streptosporangiales</taxon>
        <taxon>Nocardiopsidaceae</taxon>
        <taxon>Marinitenerispora</taxon>
    </lineage>
</organism>
<reference evidence="2 3" key="1">
    <citation type="submission" date="2018-04" db="EMBL/GenBank/DDBJ databases">
        <title>Novel actinobacteria from marine sediment.</title>
        <authorList>
            <person name="Ng Z.Y."/>
            <person name="Tan G.Y.A."/>
        </authorList>
    </citation>
    <scope>NUCLEOTIDE SEQUENCE [LARGE SCALE GENOMIC DNA]</scope>
    <source>
        <strain evidence="2 3">TPS81</strain>
    </source>
</reference>
<evidence type="ECO:0000313" key="2">
    <source>
        <dbReference type="EMBL" id="RCV47355.1"/>
    </source>
</evidence>
<comment type="caution">
    <text evidence="2">The sequence shown here is derived from an EMBL/GenBank/DDBJ whole genome shotgun (WGS) entry which is preliminary data.</text>
</comment>
<name>A0A368SXI4_9ACTN</name>
<dbReference type="AlphaFoldDB" id="A0A368SXI4"/>
<keyword evidence="3" id="KW-1185">Reference proteome</keyword>
<proteinExistence type="predicted"/>
<feature type="compositionally biased region" description="Basic and acidic residues" evidence="1">
    <location>
        <begin position="105"/>
        <end position="119"/>
    </location>
</feature>
<feature type="non-terminal residue" evidence="2">
    <location>
        <position position="127"/>
    </location>
</feature>
<dbReference type="EMBL" id="QEIN01000535">
    <property type="protein sequence ID" value="RCV47355.1"/>
    <property type="molecule type" value="Genomic_DNA"/>
</dbReference>
<dbReference type="Proteomes" id="UP000253318">
    <property type="component" value="Unassembled WGS sequence"/>
</dbReference>
<evidence type="ECO:0000313" key="3">
    <source>
        <dbReference type="Proteomes" id="UP000253318"/>
    </source>
</evidence>
<protein>
    <submittedName>
        <fullName evidence="2">Uncharacterized protein</fullName>
    </submittedName>
</protein>